<dbReference type="SMART" id="SM00280">
    <property type="entry name" value="KAZAL"/>
    <property type="match status" value="7"/>
</dbReference>
<evidence type="ECO:0000313" key="3">
    <source>
        <dbReference type="Proteomes" id="UP000612055"/>
    </source>
</evidence>
<evidence type="ECO:0000313" key="2">
    <source>
        <dbReference type="EMBL" id="KAG2498671.1"/>
    </source>
</evidence>
<dbReference type="GO" id="GO:0005615">
    <property type="term" value="C:extracellular space"/>
    <property type="evidence" value="ECO:0007669"/>
    <property type="project" value="TreeGrafter"/>
</dbReference>
<protein>
    <recommendedName>
        <fullName evidence="1">Kazal-like domain-containing protein</fullName>
    </recommendedName>
</protein>
<dbReference type="CDD" id="cd00104">
    <property type="entry name" value="KAZAL_FS"/>
    <property type="match status" value="2"/>
</dbReference>
<dbReference type="Proteomes" id="UP000612055">
    <property type="component" value="Unassembled WGS sequence"/>
</dbReference>
<dbReference type="AlphaFoldDB" id="A0A836C329"/>
<dbReference type="Gene3D" id="3.30.60.30">
    <property type="match status" value="7"/>
</dbReference>
<comment type="caution">
    <text evidence="2">The sequence shown here is derived from an EMBL/GenBank/DDBJ whole genome shotgun (WGS) entry which is preliminary data.</text>
</comment>
<dbReference type="InterPro" id="IPR053265">
    <property type="entry name" value="Serpin"/>
</dbReference>
<dbReference type="SUPFAM" id="SSF100895">
    <property type="entry name" value="Kazal-type serine protease inhibitors"/>
    <property type="match status" value="7"/>
</dbReference>
<organism evidence="2 3">
    <name type="scientific">Edaphochlamys debaryana</name>
    <dbReference type="NCBI Taxonomy" id="47281"/>
    <lineage>
        <taxon>Eukaryota</taxon>
        <taxon>Viridiplantae</taxon>
        <taxon>Chlorophyta</taxon>
        <taxon>core chlorophytes</taxon>
        <taxon>Chlorophyceae</taxon>
        <taxon>CS clade</taxon>
        <taxon>Chlamydomonadales</taxon>
        <taxon>Chlamydomonadales incertae sedis</taxon>
        <taxon>Edaphochlamys</taxon>
    </lineage>
</organism>
<reference evidence="2" key="1">
    <citation type="journal article" date="2020" name="bioRxiv">
        <title>Comparative genomics of Chlamydomonas.</title>
        <authorList>
            <person name="Craig R.J."/>
            <person name="Hasan A.R."/>
            <person name="Ness R.W."/>
            <person name="Keightley P.D."/>
        </authorList>
    </citation>
    <scope>NUCLEOTIDE SEQUENCE</scope>
    <source>
        <strain evidence="2">CCAP 11/70</strain>
    </source>
</reference>
<dbReference type="Pfam" id="PF07648">
    <property type="entry name" value="Kazal_2"/>
    <property type="match status" value="4"/>
</dbReference>
<accession>A0A836C329</accession>
<feature type="domain" description="Kazal-like" evidence="1">
    <location>
        <begin position="201"/>
        <end position="254"/>
    </location>
</feature>
<dbReference type="Pfam" id="PF00050">
    <property type="entry name" value="Kazal_1"/>
    <property type="match status" value="3"/>
</dbReference>
<dbReference type="PANTHER" id="PTHR21131">
    <property type="entry name" value="SERINE-TYPE ENDOPEPTIDASE INHIBITOR"/>
    <property type="match status" value="1"/>
</dbReference>
<feature type="domain" description="Kazal-like" evidence="1">
    <location>
        <begin position="102"/>
        <end position="161"/>
    </location>
</feature>
<feature type="domain" description="Kazal-like" evidence="1">
    <location>
        <begin position="266"/>
        <end position="310"/>
    </location>
</feature>
<feature type="domain" description="Kazal-like" evidence="1">
    <location>
        <begin position="1"/>
        <end position="41"/>
    </location>
</feature>
<dbReference type="PROSITE" id="PS00282">
    <property type="entry name" value="KAZAL_1"/>
    <property type="match status" value="2"/>
</dbReference>
<feature type="domain" description="Kazal-like" evidence="1">
    <location>
        <begin position="360"/>
        <end position="406"/>
    </location>
</feature>
<dbReference type="InterPro" id="IPR036058">
    <property type="entry name" value="Kazal_dom_sf"/>
</dbReference>
<name>A0A836C329_9CHLO</name>
<keyword evidence="3" id="KW-1185">Reference proteome</keyword>
<dbReference type="OrthoDB" id="544930at2759"/>
<dbReference type="InterPro" id="IPR002350">
    <property type="entry name" value="Kazal_dom"/>
</dbReference>
<dbReference type="PROSITE" id="PS51465">
    <property type="entry name" value="KAZAL_2"/>
    <property type="match status" value="6"/>
</dbReference>
<feature type="domain" description="Kazal-like" evidence="1">
    <location>
        <begin position="416"/>
        <end position="462"/>
    </location>
</feature>
<sequence length="516" mass="51408">MCANAASYVLMVCGSDGQTYMNPCLSRDAGATVPYLGACAAPGSAPPVFRAADPPVMSFFGHCSNMSQPVCGADGKSYTNECHASAANAPLAYPPLVTYPFDYPATPCPPPGSQPARNATQWYYCDSQYEPVCGTDGKTYSNTCESNCTGIAPAYGGACRNMSSGPAAAVCSGYAAPQQMCGPGGKTFWTPCGDACRTQASVHVGRCADPDGCKLVPIPAIDDPVCGADGVTYGNGAESACTGVTVVCRGRCPSPAAGSITRVTTGTSLGACGCAEGGSPVCAVNGTTYSSACLANCVGAGIAYGGKCNPEAAYCNTTGFLRAVCFGRLGARVRPGRPTHASVCGVELEGVGLSHRGPCANSFGCANVSCPAAARPVCGTDGKTYPNPCGAICAGVAAACYGDCPQPPSNASAPGNPSNASCDCPAPGSAEAVCAVDGTTYASACLARCANAAVAYDGSCPLTMTAMTDANASLPLCGARRGPNGGSAQRLEPPLRLGVLLALATALQGAALRLVV</sequence>
<evidence type="ECO:0000259" key="1">
    <source>
        <dbReference type="PROSITE" id="PS51465"/>
    </source>
</evidence>
<gene>
    <name evidence="2" type="ORF">HYH03_003416</name>
</gene>
<proteinExistence type="predicted"/>
<dbReference type="EMBL" id="JAEHOE010000009">
    <property type="protein sequence ID" value="KAG2498671.1"/>
    <property type="molecule type" value="Genomic_DNA"/>
</dbReference>
<dbReference type="PANTHER" id="PTHR21131:SF0">
    <property type="entry name" value="GEO10195P1-RELATED"/>
    <property type="match status" value="1"/>
</dbReference>